<dbReference type="Pfam" id="PF00534">
    <property type="entry name" value="Glycos_transf_1"/>
    <property type="match status" value="1"/>
</dbReference>
<evidence type="ECO:0000259" key="16">
    <source>
        <dbReference type="Pfam" id="PF00534"/>
    </source>
</evidence>
<evidence type="ECO:0000256" key="10">
    <source>
        <dbReference type="ARBA" id="ARBA00022824"/>
    </source>
</evidence>
<evidence type="ECO:0000256" key="1">
    <source>
        <dbReference type="ARBA" id="ARBA00003142"/>
    </source>
</evidence>
<evidence type="ECO:0000256" key="6">
    <source>
        <dbReference type="ARBA" id="ARBA00019218"/>
    </source>
</evidence>
<comment type="similarity">
    <text evidence="15">Belongs to the glycosyltransferase group 1 family.</text>
</comment>
<dbReference type="PANTHER" id="PTHR45918:SF1">
    <property type="entry name" value="ALPHA-1,3_1,6-MANNOSYLTRANSFERASE ALG2"/>
    <property type="match status" value="1"/>
</dbReference>
<sequence length="506" mass="58586">MSNNTYKILFIHPDLGIGGAERLVIDYALGLKECGNEVKIATSHYNENHCFEETKDLDIEVYGDFLPRSFMNKFMIVFSILRQLWLVFYLFIKNDLNRYDFIIVDQLSIGLPFLQYFSKGKIIFYCHFPDLLLSNKKTSIIKQIYRLPLDFLEQVTTGSSDKLLVNSHFTKDIFYKTFKMLRDRNDVEVSYPCIDTEVPPIDAKTEEIFKNHLSSSDSDCEYLISVNRFEKKKNLELAIKSYHLTLDCIAGARKDKLKLYVCGGYDDRVLENKEYLNELKVLCDDLGLKYTVIDGKNLELDSITPKIVKEQLNVIFIKSIPSLLKNLLISKSSLLLYTPSNEHFGIVPLESMLLGTPVLAPNNGGPLETIRQNETGWLIEPKHTEWSRSILNCLLTINQEEIGRKCKTYVVENFSRKKIVNRNLHERILKHLNDEKKVKSTTFEIFFNSALNYIFFFITQFVLVSICELEKSYLYGAMVIFNTAILKSYRFGIYWAILGAMAMQSQ</sequence>
<dbReference type="GO" id="GO:0005789">
    <property type="term" value="C:endoplasmic reticulum membrane"/>
    <property type="evidence" value="ECO:0007669"/>
    <property type="project" value="UniProtKB-SubCell"/>
</dbReference>
<dbReference type="InterPro" id="IPR001296">
    <property type="entry name" value="Glyco_trans_1"/>
</dbReference>
<evidence type="ECO:0000256" key="2">
    <source>
        <dbReference type="ARBA" id="ARBA00004586"/>
    </source>
</evidence>
<feature type="domain" description="Glycosyltransferase subfamily 4-like N-terminal" evidence="17">
    <location>
        <begin position="17"/>
        <end position="197"/>
    </location>
</feature>
<dbReference type="InterPro" id="IPR027054">
    <property type="entry name" value="ALG2"/>
</dbReference>
<proteinExistence type="inferred from homology"/>
<keyword evidence="9 15" id="KW-0812">Transmembrane</keyword>
<evidence type="ECO:0000313" key="18">
    <source>
        <dbReference type="EMBL" id="SGZ40655.1"/>
    </source>
</evidence>
<dbReference type="GO" id="GO:0004378">
    <property type="term" value="F:GDP-Man:Man(1)GlcNAc(2)-PP-Dol alpha-1,3-mannosyltransferase activity"/>
    <property type="evidence" value="ECO:0007669"/>
    <property type="project" value="UniProtKB-UniRule"/>
</dbReference>
<dbReference type="AlphaFoldDB" id="A0A1L0D0L1"/>
<dbReference type="GO" id="GO:0033164">
    <property type="term" value="F:initiation-specific glycolipid 1,6-alpha-mannosyltransferase activity"/>
    <property type="evidence" value="ECO:0007669"/>
    <property type="project" value="EnsemblFungi"/>
</dbReference>
<organism evidence="18 19">
    <name type="scientific">Hanseniaspora guilliermondii</name>
    <dbReference type="NCBI Taxonomy" id="56406"/>
    <lineage>
        <taxon>Eukaryota</taxon>
        <taxon>Fungi</taxon>
        <taxon>Dikarya</taxon>
        <taxon>Ascomycota</taxon>
        <taxon>Saccharomycotina</taxon>
        <taxon>Saccharomycetes</taxon>
        <taxon>Saccharomycodales</taxon>
        <taxon>Saccharomycodaceae</taxon>
        <taxon>Hanseniaspora</taxon>
    </lineage>
</organism>
<keyword evidence="12 15" id="KW-0472">Membrane</keyword>
<protein>
    <recommendedName>
        <fullName evidence="6 15">Alpha-1,3/1,6-mannosyltransferase ALG2</fullName>
        <ecNumber evidence="5 15">2.4.1.132</ecNumber>
        <ecNumber evidence="4 15">2.4.1.257</ecNumber>
    </recommendedName>
    <alternativeName>
        <fullName evidence="15">GDP-Man:Man(1)GlcNAc(2)-PP-Dol alpha-1,3-mannosyltransferase</fullName>
    </alternativeName>
</protein>
<evidence type="ECO:0000256" key="5">
    <source>
        <dbReference type="ARBA" id="ARBA00012649"/>
    </source>
</evidence>
<evidence type="ECO:0000256" key="14">
    <source>
        <dbReference type="ARBA" id="ARBA00045104"/>
    </source>
</evidence>
<comment type="catalytic activity">
    <reaction evidence="13 15">
        <text>a beta-D-Man-(1-&gt;4)-beta-D-GlcNAc-(1-&gt;4)-alpha-D-GlcNAc-diphospho-di-trans,poly-cis-dolichol + GDP-alpha-D-mannose = an alpha-D-Man-(1-&gt;3)-beta-D-Man-(1-&gt;4)-beta-D-GlcNAc-(1-&gt;4)-alpha-D-GlcNAc-diphospho-di-trans,poly-cis-dolichol + GDP + H(+)</text>
        <dbReference type="Rhea" id="RHEA:29515"/>
        <dbReference type="Rhea" id="RHEA-COMP:19511"/>
        <dbReference type="Rhea" id="RHEA-COMP:19513"/>
        <dbReference type="ChEBI" id="CHEBI:15378"/>
        <dbReference type="ChEBI" id="CHEBI:57527"/>
        <dbReference type="ChEBI" id="CHEBI:58189"/>
        <dbReference type="ChEBI" id="CHEBI:58472"/>
        <dbReference type="ChEBI" id="CHEBI:132510"/>
        <dbReference type="EC" id="2.4.1.132"/>
    </reaction>
    <physiologicalReaction direction="left-to-right" evidence="13 15">
        <dbReference type="Rhea" id="RHEA:29516"/>
    </physiologicalReaction>
</comment>
<feature type="transmembrane region" description="Helical" evidence="15">
    <location>
        <begin position="445"/>
        <end position="466"/>
    </location>
</feature>
<evidence type="ECO:0000256" key="11">
    <source>
        <dbReference type="ARBA" id="ARBA00022989"/>
    </source>
</evidence>
<evidence type="ECO:0000256" key="3">
    <source>
        <dbReference type="ARBA" id="ARBA00004922"/>
    </source>
</evidence>
<evidence type="ECO:0000256" key="12">
    <source>
        <dbReference type="ARBA" id="ARBA00023136"/>
    </source>
</evidence>
<keyword evidence="19" id="KW-1185">Reference proteome</keyword>
<dbReference type="GO" id="GO:0102704">
    <property type="term" value="F:GDP-Man:Man(2)GlcNAc(2)-PP-Dol alpha-1,6-mannosyltransferase activity"/>
    <property type="evidence" value="ECO:0007669"/>
    <property type="project" value="UniProtKB-UniRule"/>
</dbReference>
<keyword evidence="10 15" id="KW-0256">Endoplasmic reticulum</keyword>
<comment type="function">
    <text evidence="1 15">Mannosylates Man(2)GlcNAc(2)-dolichol diphosphate and Man(1)GlcNAc(2)-dolichol diphosphate to form Man(3)GlcNAc(2)-dolichol diphosphate.</text>
</comment>
<reference evidence="19" key="1">
    <citation type="submission" date="2016-11" db="EMBL/GenBank/DDBJ databases">
        <authorList>
            <person name="Guldener U."/>
        </authorList>
    </citation>
    <scope>NUCLEOTIDE SEQUENCE [LARGE SCALE GENOMIC DNA]</scope>
</reference>
<dbReference type="SUPFAM" id="SSF53756">
    <property type="entry name" value="UDP-Glycosyltransferase/glycogen phosphorylase"/>
    <property type="match status" value="1"/>
</dbReference>
<dbReference type="VEuPathDB" id="FungiDB:HGUI_02855"/>
<accession>A0A1L0D0L1</accession>
<evidence type="ECO:0000256" key="8">
    <source>
        <dbReference type="ARBA" id="ARBA00022679"/>
    </source>
</evidence>
<dbReference type="InterPro" id="IPR028098">
    <property type="entry name" value="Glyco_trans_4-like_N"/>
</dbReference>
<keyword evidence="7 15" id="KW-0328">Glycosyltransferase</keyword>
<evidence type="ECO:0000256" key="13">
    <source>
        <dbReference type="ARBA" id="ARBA00045103"/>
    </source>
</evidence>
<dbReference type="EMBL" id="FQNF01000058">
    <property type="protein sequence ID" value="SGZ40655.1"/>
    <property type="molecule type" value="Genomic_DNA"/>
</dbReference>
<evidence type="ECO:0000259" key="17">
    <source>
        <dbReference type="Pfam" id="PF13439"/>
    </source>
</evidence>
<dbReference type="Proteomes" id="UP000183365">
    <property type="component" value="Unassembled WGS sequence"/>
</dbReference>
<dbReference type="PANTHER" id="PTHR45918">
    <property type="entry name" value="ALPHA-1,3/1,6-MANNOSYLTRANSFERASE ALG2"/>
    <property type="match status" value="1"/>
</dbReference>
<evidence type="ECO:0000313" key="19">
    <source>
        <dbReference type="Proteomes" id="UP000183365"/>
    </source>
</evidence>
<dbReference type="OrthoDB" id="448893at2759"/>
<dbReference type="EC" id="2.4.1.257" evidence="4 15"/>
<comment type="subcellular location">
    <subcellularLocation>
        <location evidence="2 15">Endoplasmic reticulum membrane</location>
    </subcellularLocation>
</comment>
<feature type="transmembrane region" description="Helical" evidence="15">
    <location>
        <begin position="472"/>
        <end position="497"/>
    </location>
</feature>
<name>A0A1L0D0L1_9ASCO</name>
<comment type="pathway">
    <text evidence="3 15">Protein modification; protein glycosylation.</text>
</comment>
<dbReference type="Pfam" id="PF13439">
    <property type="entry name" value="Glyco_transf_4"/>
    <property type="match status" value="1"/>
</dbReference>
<feature type="domain" description="Glycosyl transferase family 1" evidence="16">
    <location>
        <begin position="217"/>
        <end position="392"/>
    </location>
</feature>
<dbReference type="UniPathway" id="UPA00378"/>
<evidence type="ECO:0000256" key="9">
    <source>
        <dbReference type="ARBA" id="ARBA00022692"/>
    </source>
</evidence>
<dbReference type="EC" id="2.4.1.132" evidence="5 15"/>
<keyword evidence="8 15" id="KW-0808">Transferase</keyword>
<dbReference type="Gene3D" id="3.40.50.2000">
    <property type="entry name" value="Glycogen Phosphorylase B"/>
    <property type="match status" value="2"/>
</dbReference>
<evidence type="ECO:0000256" key="4">
    <source>
        <dbReference type="ARBA" id="ARBA00011969"/>
    </source>
</evidence>
<keyword evidence="11 15" id="KW-1133">Transmembrane helix</keyword>
<feature type="transmembrane region" description="Helical" evidence="15">
    <location>
        <begin position="74"/>
        <end position="92"/>
    </location>
</feature>
<evidence type="ECO:0000256" key="7">
    <source>
        <dbReference type="ARBA" id="ARBA00022676"/>
    </source>
</evidence>
<evidence type="ECO:0000256" key="15">
    <source>
        <dbReference type="RuleBase" id="RU367136"/>
    </source>
</evidence>
<dbReference type="GO" id="GO:0006488">
    <property type="term" value="P:dolichol-linked oligosaccharide biosynthetic process"/>
    <property type="evidence" value="ECO:0007669"/>
    <property type="project" value="EnsemblFungi"/>
</dbReference>
<gene>
    <name evidence="18" type="ORF">HGUI_02855</name>
</gene>
<comment type="catalytic activity">
    <reaction evidence="14 15">
        <text>an alpha-D-Man-(1-&gt;3)-beta-D-Man-(1-&gt;4)-beta-D-GlcNAc-(1-&gt;4)-alpha-D-GlcNAc-diphospho-di-trans,poly-cis-dolichol + GDP-alpha-D-mannose = an alpha-D-Man-(1-&gt;3)-[alpha-D-Man-(1-&gt;6)]-beta-D-Man-(1-&gt;4)-beta-D-GlcNAc-(1-&gt;4)-alpha-D-GlcNAc-diphospho-di-trans,poly-cis-dolichol + GDP + H(+)</text>
        <dbReference type="Rhea" id="RHEA:29519"/>
        <dbReference type="Rhea" id="RHEA-COMP:19513"/>
        <dbReference type="Rhea" id="RHEA-COMP:19515"/>
        <dbReference type="ChEBI" id="CHEBI:15378"/>
        <dbReference type="ChEBI" id="CHEBI:57527"/>
        <dbReference type="ChEBI" id="CHEBI:58189"/>
        <dbReference type="ChEBI" id="CHEBI:132510"/>
        <dbReference type="ChEBI" id="CHEBI:132511"/>
        <dbReference type="EC" id="2.4.1.257"/>
    </reaction>
    <physiologicalReaction direction="left-to-right" evidence="14 15">
        <dbReference type="Rhea" id="RHEA:29520"/>
    </physiologicalReaction>
</comment>